<dbReference type="KEGG" id="cvr:CHLNCDRAFT_134353"/>
<dbReference type="OrthoDB" id="2014413at2759"/>
<dbReference type="Gene3D" id="3.30.70.60">
    <property type="match status" value="1"/>
</dbReference>
<dbReference type="PANTHER" id="PTHR21011:SF16">
    <property type="entry name" value="SMALL RIBOSOMAL SUBUNIT PROTEIN BS6C ALPHA"/>
    <property type="match status" value="1"/>
</dbReference>
<evidence type="ECO:0000256" key="1">
    <source>
        <dbReference type="ARBA" id="ARBA00009512"/>
    </source>
</evidence>
<dbReference type="AlphaFoldDB" id="E1ZFU3"/>
<dbReference type="InterPro" id="IPR020814">
    <property type="entry name" value="Ribosomal_S6_plastid/chlpt"/>
</dbReference>
<keyword evidence="3" id="KW-1185">Reference proteome</keyword>
<sequence>MSAIAQLAQAACAGRTSSAAASRKASSLAAPRLAAARRTAFTAAGSSKVAQRSSVVKAAAAEAAAPTAQCTYETMIVLRPTMADEERDQELAKFQAFLQKQGASQLSDMVRGRQRLAYPIKRFTEGIYVLYTYTAAPTAGQAVQKYLSTPQAGAELNILRHMTFRV</sequence>
<reference evidence="2 3" key="1">
    <citation type="journal article" date="2010" name="Plant Cell">
        <title>The Chlorella variabilis NC64A genome reveals adaptation to photosymbiosis, coevolution with viruses, and cryptic sex.</title>
        <authorList>
            <person name="Blanc G."/>
            <person name="Duncan G."/>
            <person name="Agarkova I."/>
            <person name="Borodovsky M."/>
            <person name="Gurnon J."/>
            <person name="Kuo A."/>
            <person name="Lindquist E."/>
            <person name="Lucas S."/>
            <person name="Pangilinan J."/>
            <person name="Polle J."/>
            <person name="Salamov A."/>
            <person name="Terry A."/>
            <person name="Yamada T."/>
            <person name="Dunigan D.D."/>
            <person name="Grigoriev I.V."/>
            <person name="Claverie J.M."/>
            <person name="Van Etten J.L."/>
        </authorList>
    </citation>
    <scope>NUCLEOTIDE SEQUENCE [LARGE SCALE GENOMIC DNA]</scope>
    <source>
        <strain evidence="2 3">NC64A</strain>
    </source>
</reference>
<dbReference type="InParanoid" id="E1ZFU3"/>
<dbReference type="FunCoup" id="E1ZFU3">
    <property type="interactions" value="467"/>
</dbReference>
<dbReference type="EMBL" id="GL433845">
    <property type="protein sequence ID" value="EFN55343.1"/>
    <property type="molecule type" value="Genomic_DNA"/>
</dbReference>
<dbReference type="InterPro" id="IPR014717">
    <property type="entry name" value="Transl_elong_EF1B/ribsomal_bS6"/>
</dbReference>
<gene>
    <name evidence="2" type="ORF">CHLNCDRAFT_134353</name>
</gene>
<dbReference type="Proteomes" id="UP000008141">
    <property type="component" value="Unassembled WGS sequence"/>
</dbReference>
<dbReference type="Pfam" id="PF01250">
    <property type="entry name" value="Ribosomal_S6"/>
    <property type="match status" value="1"/>
</dbReference>
<dbReference type="GO" id="GO:0070181">
    <property type="term" value="F:small ribosomal subunit rRNA binding"/>
    <property type="evidence" value="ECO:0007669"/>
    <property type="project" value="TreeGrafter"/>
</dbReference>
<dbReference type="NCBIfam" id="TIGR00166">
    <property type="entry name" value="S6"/>
    <property type="match status" value="1"/>
</dbReference>
<dbReference type="GO" id="GO:0003735">
    <property type="term" value="F:structural constituent of ribosome"/>
    <property type="evidence" value="ECO:0007669"/>
    <property type="project" value="InterPro"/>
</dbReference>
<evidence type="ECO:0000313" key="2">
    <source>
        <dbReference type="EMBL" id="EFN55343.1"/>
    </source>
</evidence>
<dbReference type="OMA" id="YEEAMIT"/>
<dbReference type="GO" id="GO:0006412">
    <property type="term" value="P:translation"/>
    <property type="evidence" value="ECO:0007669"/>
    <property type="project" value="InterPro"/>
</dbReference>
<dbReference type="SUPFAM" id="SSF54995">
    <property type="entry name" value="Ribosomal protein S6"/>
    <property type="match status" value="1"/>
</dbReference>
<dbReference type="GeneID" id="17354782"/>
<dbReference type="GO" id="GO:0005840">
    <property type="term" value="C:ribosome"/>
    <property type="evidence" value="ECO:0007669"/>
    <property type="project" value="InterPro"/>
</dbReference>
<accession>E1ZFU3</accession>
<name>E1ZFU3_CHLVA</name>
<dbReference type="RefSeq" id="XP_005847445.1">
    <property type="nucleotide sequence ID" value="XM_005847383.1"/>
</dbReference>
<evidence type="ECO:0000313" key="3">
    <source>
        <dbReference type="Proteomes" id="UP000008141"/>
    </source>
</evidence>
<dbReference type="eggNOG" id="ENOG502R2WG">
    <property type="taxonomic scope" value="Eukaryota"/>
</dbReference>
<organism evidence="3">
    <name type="scientific">Chlorella variabilis</name>
    <name type="common">Green alga</name>
    <dbReference type="NCBI Taxonomy" id="554065"/>
    <lineage>
        <taxon>Eukaryota</taxon>
        <taxon>Viridiplantae</taxon>
        <taxon>Chlorophyta</taxon>
        <taxon>core chlorophytes</taxon>
        <taxon>Trebouxiophyceae</taxon>
        <taxon>Chlorellales</taxon>
        <taxon>Chlorellaceae</taxon>
        <taxon>Chlorella clade</taxon>
        <taxon>Chlorella</taxon>
    </lineage>
</organism>
<dbReference type="InterPro" id="IPR000529">
    <property type="entry name" value="Ribosomal_bS6"/>
</dbReference>
<proteinExistence type="inferred from homology"/>
<dbReference type="STRING" id="554065.E1ZFU3"/>
<protein>
    <recommendedName>
        <fullName evidence="4">30S ribosomal protein S6</fullName>
    </recommendedName>
</protein>
<comment type="similarity">
    <text evidence="1">Belongs to the bacterial ribosomal protein bS6 family.</text>
</comment>
<dbReference type="HAMAP" id="MF_00360">
    <property type="entry name" value="Ribosomal_bS6"/>
    <property type="match status" value="1"/>
</dbReference>
<dbReference type="PANTHER" id="PTHR21011">
    <property type="entry name" value="MITOCHONDRIAL 28S RIBOSOMAL PROTEIN S6"/>
    <property type="match status" value="1"/>
</dbReference>
<evidence type="ECO:0008006" key="4">
    <source>
        <dbReference type="Google" id="ProtNLM"/>
    </source>
</evidence>
<dbReference type="InterPro" id="IPR035980">
    <property type="entry name" value="Ribosomal_bS6_sf"/>
</dbReference>